<gene>
    <name evidence="1" type="ORF">METZ01_LOCUS460231</name>
</gene>
<name>A0A383AHS8_9ZZZZ</name>
<sequence>MANDSINIDPLLVPTRQSLATTAMTKGPDQIFRAKFHEDSKQAINKVLSRIRDEGEVSQQFRASFV</sequence>
<dbReference type="AlphaFoldDB" id="A0A383AHS8"/>
<dbReference type="EMBL" id="UINC01192297">
    <property type="protein sequence ID" value="SVE07377.1"/>
    <property type="molecule type" value="Genomic_DNA"/>
</dbReference>
<accession>A0A383AHS8</accession>
<protein>
    <submittedName>
        <fullName evidence="1">Uncharacterized protein</fullName>
    </submittedName>
</protein>
<reference evidence="1" key="1">
    <citation type="submission" date="2018-05" db="EMBL/GenBank/DDBJ databases">
        <authorList>
            <person name="Lanie J.A."/>
            <person name="Ng W.-L."/>
            <person name="Kazmierczak K.M."/>
            <person name="Andrzejewski T.M."/>
            <person name="Davidsen T.M."/>
            <person name="Wayne K.J."/>
            <person name="Tettelin H."/>
            <person name="Glass J.I."/>
            <person name="Rusch D."/>
            <person name="Podicherti R."/>
            <person name="Tsui H.-C.T."/>
            <person name="Winkler M.E."/>
        </authorList>
    </citation>
    <scope>NUCLEOTIDE SEQUENCE</scope>
</reference>
<evidence type="ECO:0000313" key="1">
    <source>
        <dbReference type="EMBL" id="SVE07377.1"/>
    </source>
</evidence>
<feature type="non-terminal residue" evidence="1">
    <location>
        <position position="66"/>
    </location>
</feature>
<organism evidence="1">
    <name type="scientific">marine metagenome</name>
    <dbReference type="NCBI Taxonomy" id="408172"/>
    <lineage>
        <taxon>unclassified sequences</taxon>
        <taxon>metagenomes</taxon>
        <taxon>ecological metagenomes</taxon>
    </lineage>
</organism>
<proteinExistence type="predicted"/>